<accession>A0A0F3MNM9</accession>
<evidence type="ECO:0000259" key="8">
    <source>
        <dbReference type="Pfam" id="PF01494"/>
    </source>
</evidence>
<comment type="cofactor">
    <cofactor evidence="1">
        <name>FAD</name>
        <dbReference type="ChEBI" id="CHEBI:57692"/>
    </cofactor>
</comment>
<dbReference type="Proteomes" id="UP000033616">
    <property type="component" value="Unassembled WGS sequence"/>
</dbReference>
<dbReference type="SUPFAM" id="SSF51905">
    <property type="entry name" value="FAD/NAD(P)-binding domain"/>
    <property type="match status" value="1"/>
</dbReference>
<dbReference type="InterPro" id="IPR010971">
    <property type="entry name" value="UbiH/COQ6"/>
</dbReference>
<dbReference type="GO" id="GO:0016705">
    <property type="term" value="F:oxidoreductase activity, acting on paired donors, with incorporation or reduction of molecular oxygen"/>
    <property type="evidence" value="ECO:0007669"/>
    <property type="project" value="InterPro"/>
</dbReference>
<dbReference type="PROSITE" id="PS51257">
    <property type="entry name" value="PROKAR_LIPOPROTEIN"/>
    <property type="match status" value="1"/>
</dbReference>
<evidence type="ECO:0000256" key="6">
    <source>
        <dbReference type="ARBA" id="ARBA00023002"/>
    </source>
</evidence>
<name>A0A0F3MNM9_9RICK</name>
<proteinExistence type="inferred from homology"/>
<dbReference type="Gene3D" id="3.50.50.60">
    <property type="entry name" value="FAD/NAD(P)-binding domain"/>
    <property type="match status" value="2"/>
</dbReference>
<dbReference type="Pfam" id="PF01494">
    <property type="entry name" value="FAD_binding_3"/>
    <property type="match status" value="1"/>
</dbReference>
<sequence>MQKEEIIILGCGLNGMITALGLASCNIKSTIIEKKDFANICYLDTRTTALTQNSKSVFKKFNIWSIIKPYISDINEVYVVDNKSTMMVHLNANESQFESIGYMIENSVLYAKLMELVQNHPLINIVDNTSYISIDSDSDSTTIYLTDKKTSNNSNTNATSIVCKILIVCDSYNSLARKKYFKYFVDKEYQQSAIIFNVRHQKPHFGTAVEHFMPNGPFATLPLADQHISSVVWVEKNSTATLYYEMNKKSLTEYAQDKFGWSLGRIEIITTPVLYPLKAKIAKQYYYNNIVLVGDTAHVIHPLAGQGLNQSIKDIASFTNILYSRRSLGLEMTSHEFKFYQRDRFWDNYIMYLVTDNLNRLFSNNLPLFATARKISLGLLDKSDILKKLIMNYGMGSYSISSKIINIANYIF</sequence>
<dbReference type="GO" id="GO:0004497">
    <property type="term" value="F:monooxygenase activity"/>
    <property type="evidence" value="ECO:0007669"/>
    <property type="project" value="UniProtKB-KW"/>
</dbReference>
<comment type="similarity">
    <text evidence="3">Belongs to the UbiH/COQ6 family.</text>
</comment>
<dbReference type="RefSeq" id="WP_045796942.1">
    <property type="nucleotide sequence ID" value="NZ_LANP01000002.1"/>
</dbReference>
<dbReference type="GO" id="GO:0071949">
    <property type="term" value="F:FAD binding"/>
    <property type="evidence" value="ECO:0007669"/>
    <property type="project" value="InterPro"/>
</dbReference>
<gene>
    <name evidence="9" type="ORF">OCHUTO_0140</name>
</gene>
<evidence type="ECO:0000256" key="5">
    <source>
        <dbReference type="ARBA" id="ARBA00022827"/>
    </source>
</evidence>
<dbReference type="InterPro" id="IPR051205">
    <property type="entry name" value="UbiH/COQ6_monooxygenase"/>
</dbReference>
<dbReference type="OrthoDB" id="9796623at2"/>
<dbReference type="PANTHER" id="PTHR43876:SF7">
    <property type="entry name" value="UBIQUINONE BIOSYNTHESIS MONOOXYGENASE COQ6, MITOCHONDRIAL"/>
    <property type="match status" value="1"/>
</dbReference>
<dbReference type="STRING" id="1359168.OCHUTO_0140"/>
<evidence type="ECO:0000256" key="7">
    <source>
        <dbReference type="ARBA" id="ARBA00023033"/>
    </source>
</evidence>
<dbReference type="InterPro" id="IPR002938">
    <property type="entry name" value="FAD-bd"/>
</dbReference>
<evidence type="ECO:0000256" key="1">
    <source>
        <dbReference type="ARBA" id="ARBA00001974"/>
    </source>
</evidence>
<keyword evidence="6 9" id="KW-0560">Oxidoreductase</keyword>
<keyword evidence="4" id="KW-0285">Flavoprotein</keyword>
<comment type="pathway">
    <text evidence="2">Cofactor biosynthesis; ubiquinone biosynthesis.</text>
</comment>
<dbReference type="PANTHER" id="PTHR43876">
    <property type="entry name" value="UBIQUINONE BIOSYNTHESIS MONOOXYGENASE COQ6, MITOCHONDRIAL"/>
    <property type="match status" value="1"/>
</dbReference>
<reference evidence="9 10" key="1">
    <citation type="submission" date="2015-02" db="EMBL/GenBank/DDBJ databases">
        <title>Genome Sequencing of Rickettsiales.</title>
        <authorList>
            <person name="Daugherty S.C."/>
            <person name="Su Q."/>
            <person name="Abolude K."/>
            <person name="Beier-Sexton M."/>
            <person name="Carlyon J.A."/>
            <person name="Carter R."/>
            <person name="Day N.P."/>
            <person name="Dumler S.J."/>
            <person name="Dyachenko V."/>
            <person name="Godinez A."/>
            <person name="Kurtti T.J."/>
            <person name="Lichay M."/>
            <person name="Mullins K.E."/>
            <person name="Ott S."/>
            <person name="Pappas-Brown V."/>
            <person name="Paris D.H."/>
            <person name="Patel P."/>
            <person name="Richards A.L."/>
            <person name="Sadzewicz L."/>
            <person name="Sears K."/>
            <person name="Seidman D."/>
            <person name="Sengamalay N."/>
            <person name="Stenos J."/>
            <person name="Tallon L.J."/>
            <person name="Vincent G."/>
            <person name="Fraser C.M."/>
            <person name="Munderloh U."/>
            <person name="Dunning-Hotopp J.C."/>
        </authorList>
    </citation>
    <scope>NUCLEOTIDE SEQUENCE [LARGE SCALE GENOMIC DNA]</scope>
    <source>
        <strain evidence="9 10">Fuller</strain>
    </source>
</reference>
<keyword evidence="9" id="KW-0830">Ubiquinone</keyword>
<keyword evidence="5" id="KW-0274">FAD</keyword>
<dbReference type="PATRIC" id="fig|1359168.3.peg.515"/>
<evidence type="ECO:0000313" key="10">
    <source>
        <dbReference type="Proteomes" id="UP000033616"/>
    </source>
</evidence>
<dbReference type="PRINTS" id="PR00420">
    <property type="entry name" value="RNGMNOXGNASE"/>
</dbReference>
<keyword evidence="10" id="KW-1185">Reference proteome</keyword>
<evidence type="ECO:0000313" key="9">
    <source>
        <dbReference type="EMBL" id="KJV57266.1"/>
    </source>
</evidence>
<dbReference type="NCBIfam" id="TIGR01988">
    <property type="entry name" value="Ubi-OHases"/>
    <property type="match status" value="1"/>
</dbReference>
<organism evidence="9 10">
    <name type="scientific">Orientia chuto str. Dubai</name>
    <dbReference type="NCBI Taxonomy" id="1359168"/>
    <lineage>
        <taxon>Bacteria</taxon>
        <taxon>Pseudomonadati</taxon>
        <taxon>Pseudomonadota</taxon>
        <taxon>Alphaproteobacteria</taxon>
        <taxon>Rickettsiales</taxon>
        <taxon>Rickettsiaceae</taxon>
        <taxon>Rickettsieae</taxon>
        <taxon>Orientia</taxon>
    </lineage>
</organism>
<evidence type="ECO:0000256" key="3">
    <source>
        <dbReference type="ARBA" id="ARBA00005349"/>
    </source>
</evidence>
<dbReference type="GO" id="GO:0006744">
    <property type="term" value="P:ubiquinone biosynthetic process"/>
    <property type="evidence" value="ECO:0007669"/>
    <property type="project" value="InterPro"/>
</dbReference>
<dbReference type="EMBL" id="LANP01000002">
    <property type="protein sequence ID" value="KJV57266.1"/>
    <property type="molecule type" value="Genomic_DNA"/>
</dbReference>
<protein>
    <submittedName>
        <fullName evidence="9">Ubiquinone biosynthesis hydroxylase, UbiH/UbiF/VisC/COQ6 family protein</fullName>
        <ecNumber evidence="9">1.14.13.-</ecNumber>
    </submittedName>
</protein>
<dbReference type="EC" id="1.14.13.-" evidence="9"/>
<evidence type="ECO:0000256" key="4">
    <source>
        <dbReference type="ARBA" id="ARBA00022630"/>
    </source>
</evidence>
<comment type="caution">
    <text evidence="9">The sequence shown here is derived from an EMBL/GenBank/DDBJ whole genome shotgun (WGS) entry which is preliminary data.</text>
</comment>
<dbReference type="InterPro" id="IPR036188">
    <property type="entry name" value="FAD/NAD-bd_sf"/>
</dbReference>
<evidence type="ECO:0000256" key="2">
    <source>
        <dbReference type="ARBA" id="ARBA00004749"/>
    </source>
</evidence>
<feature type="domain" description="FAD-binding" evidence="8">
    <location>
        <begin position="5"/>
        <end position="319"/>
    </location>
</feature>
<dbReference type="AlphaFoldDB" id="A0A0F3MNM9"/>
<keyword evidence="7" id="KW-0503">Monooxygenase</keyword>